<dbReference type="HAMAP" id="MF_00418">
    <property type="entry name" value="DapA"/>
    <property type="match status" value="1"/>
</dbReference>
<dbReference type="NCBIfam" id="TIGR00674">
    <property type="entry name" value="dapA"/>
    <property type="match status" value="1"/>
</dbReference>
<evidence type="ECO:0000256" key="7">
    <source>
        <dbReference type="ARBA" id="ARBA00022915"/>
    </source>
</evidence>
<reference evidence="16 17" key="1">
    <citation type="submission" date="2018-08" db="EMBL/GenBank/DDBJ databases">
        <title>Murine metabolic-syndrome-specific gut microbial biobank.</title>
        <authorList>
            <person name="Liu C."/>
        </authorList>
    </citation>
    <scope>NUCLEOTIDE SEQUENCE [LARGE SCALE GENOMIC DNA]</scope>
    <source>
        <strain evidence="16 17">583</strain>
    </source>
</reference>
<dbReference type="PANTHER" id="PTHR12128">
    <property type="entry name" value="DIHYDRODIPICOLINATE SYNTHASE"/>
    <property type="match status" value="1"/>
</dbReference>
<keyword evidence="7 12" id="KW-0220">Diaminopimelate biosynthesis</keyword>
<dbReference type="PIRSF" id="PIRSF001365">
    <property type="entry name" value="DHDPS"/>
    <property type="match status" value="1"/>
</dbReference>
<dbReference type="PANTHER" id="PTHR12128:SF66">
    <property type="entry name" value="4-HYDROXY-2-OXOGLUTARATE ALDOLASE, MITOCHONDRIAL"/>
    <property type="match status" value="1"/>
</dbReference>
<evidence type="ECO:0000313" key="16">
    <source>
        <dbReference type="EMBL" id="NBI06846.1"/>
    </source>
</evidence>
<dbReference type="SUPFAM" id="SSF51569">
    <property type="entry name" value="Aldolase"/>
    <property type="match status" value="1"/>
</dbReference>
<organism evidence="16 17">
    <name type="scientific">Senegalia massiliensis</name>
    <dbReference type="NCBI Taxonomy" id="1720316"/>
    <lineage>
        <taxon>Bacteria</taxon>
        <taxon>Bacillati</taxon>
        <taxon>Bacillota</taxon>
        <taxon>Clostridia</taxon>
        <taxon>Eubacteriales</taxon>
        <taxon>Clostridiaceae</taxon>
        <taxon>Senegalia</taxon>
    </lineage>
</organism>
<evidence type="ECO:0000256" key="13">
    <source>
        <dbReference type="PIRNR" id="PIRNR001365"/>
    </source>
</evidence>
<keyword evidence="17" id="KW-1185">Reference proteome</keyword>
<accession>A0A845QZB5</accession>
<feature type="site" description="Part of a proton relay during catalysis" evidence="12">
    <location>
        <position position="106"/>
    </location>
</feature>
<dbReference type="SMART" id="SM01130">
    <property type="entry name" value="DHDPS"/>
    <property type="match status" value="1"/>
</dbReference>
<dbReference type="GO" id="GO:0009089">
    <property type="term" value="P:lysine biosynthetic process via diaminopimelate"/>
    <property type="evidence" value="ECO:0007669"/>
    <property type="project" value="UniProtKB-UniRule"/>
</dbReference>
<dbReference type="OrthoDB" id="9782828at2"/>
<feature type="active site" description="Proton donor/acceptor" evidence="12 14">
    <location>
        <position position="132"/>
    </location>
</feature>
<keyword evidence="10 12" id="KW-0704">Schiff base</keyword>
<gene>
    <name evidence="12 16" type="primary">dapA</name>
    <name evidence="16" type="ORF">D3Z33_08275</name>
</gene>
<comment type="function">
    <text evidence="1 12">Catalyzes the condensation of (S)-aspartate-beta-semialdehyde [(S)-ASA] and pyruvate to 4-hydroxy-tetrahydrodipicolinate (HTPA).</text>
</comment>
<evidence type="ECO:0000256" key="9">
    <source>
        <dbReference type="ARBA" id="ARBA00023239"/>
    </source>
</evidence>
<comment type="caution">
    <text evidence="16">The sequence shown here is derived from an EMBL/GenBank/DDBJ whole genome shotgun (WGS) entry which is preliminary data.</text>
</comment>
<dbReference type="Proteomes" id="UP000467132">
    <property type="component" value="Unassembled WGS sequence"/>
</dbReference>
<evidence type="ECO:0000256" key="1">
    <source>
        <dbReference type="ARBA" id="ARBA00003294"/>
    </source>
</evidence>
<evidence type="ECO:0000256" key="3">
    <source>
        <dbReference type="ARBA" id="ARBA00007592"/>
    </source>
</evidence>
<dbReference type="PROSITE" id="PS00666">
    <property type="entry name" value="DHDPS_2"/>
    <property type="match status" value="1"/>
</dbReference>
<dbReference type="UniPathway" id="UPA00034">
    <property type="reaction ID" value="UER00017"/>
</dbReference>
<dbReference type="PRINTS" id="PR00146">
    <property type="entry name" value="DHPICSNTHASE"/>
</dbReference>
<comment type="caution">
    <text evidence="12">Was originally thought to be a dihydrodipicolinate synthase (DHDPS), catalyzing the condensation of (S)-aspartate-beta-semialdehyde [(S)-ASA] and pyruvate to dihydrodipicolinate (DHDP). However, it was shown in E.coli that the product of the enzymatic reaction is not dihydrodipicolinate but in fact (4S)-4-hydroxy-2,3,4,5-tetrahydro-(2S)-dipicolinic acid (HTPA), and that the consecutive dehydration reaction leading to DHDP is not spontaneous but catalyzed by DapB.</text>
</comment>
<evidence type="ECO:0000256" key="11">
    <source>
        <dbReference type="ARBA" id="ARBA00047836"/>
    </source>
</evidence>
<dbReference type="InterPro" id="IPR002220">
    <property type="entry name" value="DapA-like"/>
</dbReference>
<dbReference type="Pfam" id="PF00701">
    <property type="entry name" value="DHDPS"/>
    <property type="match status" value="1"/>
</dbReference>
<dbReference type="InterPro" id="IPR020625">
    <property type="entry name" value="Schiff_base-form_aldolases_AS"/>
</dbReference>
<dbReference type="CDD" id="cd00950">
    <property type="entry name" value="DHDPS"/>
    <property type="match status" value="1"/>
</dbReference>
<dbReference type="EC" id="4.3.3.7" evidence="4 12"/>
<evidence type="ECO:0000256" key="10">
    <source>
        <dbReference type="ARBA" id="ARBA00023270"/>
    </source>
</evidence>
<evidence type="ECO:0000256" key="6">
    <source>
        <dbReference type="ARBA" id="ARBA00022605"/>
    </source>
</evidence>
<proteinExistence type="inferred from homology"/>
<sequence length="290" mass="31987">MNWGRFITAMVTPFDENLNVNYDMAILLAKKLIKDGNTSLVITGTTGEAPTLTNEEKFKLYKEIKENVNVPIIAGVGTNSTQKTIYNAKLAKDAGVDGLLIVTPYYNKPNQESLYSHFKKIATEIDLPIMLYNVPGRTGCNMLPETVKKLSEIDNIVALKEASGNITQISEIIKNTPEDFKVYSGDDISFLPSMSVGTYGVVSVSSHIVGKEMNDMINSFIKGNVIKSQNIHLKLLNIFKKLFITTNPIPVKAALNIIGINVGGVRLPLTNLGELEEIIIKEELEKLNII</sequence>
<name>A0A845QZB5_9CLOT</name>
<dbReference type="PROSITE" id="PS00665">
    <property type="entry name" value="DHDPS_1"/>
    <property type="match status" value="1"/>
</dbReference>
<dbReference type="InterPro" id="IPR005263">
    <property type="entry name" value="DapA"/>
</dbReference>
<keyword evidence="6 12" id="KW-0028">Amino-acid biosynthesis</keyword>
<feature type="binding site" evidence="12 15">
    <location>
        <position position="46"/>
    </location>
    <ligand>
        <name>pyruvate</name>
        <dbReference type="ChEBI" id="CHEBI:15361"/>
    </ligand>
</feature>
<evidence type="ECO:0000256" key="4">
    <source>
        <dbReference type="ARBA" id="ARBA00012086"/>
    </source>
</evidence>
<evidence type="ECO:0000256" key="8">
    <source>
        <dbReference type="ARBA" id="ARBA00023154"/>
    </source>
</evidence>
<protein>
    <recommendedName>
        <fullName evidence="4 12">4-hydroxy-tetrahydrodipicolinate synthase</fullName>
        <shortName evidence="12">HTPA synthase</shortName>
        <ecNumber evidence="4 12">4.3.3.7</ecNumber>
    </recommendedName>
</protein>
<comment type="catalytic activity">
    <reaction evidence="11 12">
        <text>L-aspartate 4-semialdehyde + pyruvate = (2S,4S)-4-hydroxy-2,3,4,5-tetrahydrodipicolinate + H2O + H(+)</text>
        <dbReference type="Rhea" id="RHEA:34171"/>
        <dbReference type="ChEBI" id="CHEBI:15361"/>
        <dbReference type="ChEBI" id="CHEBI:15377"/>
        <dbReference type="ChEBI" id="CHEBI:15378"/>
        <dbReference type="ChEBI" id="CHEBI:67139"/>
        <dbReference type="ChEBI" id="CHEBI:537519"/>
        <dbReference type="EC" id="4.3.3.7"/>
    </reaction>
</comment>
<evidence type="ECO:0000256" key="2">
    <source>
        <dbReference type="ARBA" id="ARBA00005120"/>
    </source>
</evidence>
<keyword evidence="8 12" id="KW-0457">Lysine biosynthesis</keyword>
<keyword evidence="5 12" id="KW-0963">Cytoplasm</keyword>
<evidence type="ECO:0000256" key="14">
    <source>
        <dbReference type="PIRSR" id="PIRSR001365-1"/>
    </source>
</evidence>
<dbReference type="GO" id="GO:0019877">
    <property type="term" value="P:diaminopimelate biosynthetic process"/>
    <property type="evidence" value="ECO:0007669"/>
    <property type="project" value="UniProtKB-UniRule"/>
</dbReference>
<dbReference type="InterPro" id="IPR013785">
    <property type="entry name" value="Aldolase_TIM"/>
</dbReference>
<evidence type="ECO:0000256" key="15">
    <source>
        <dbReference type="PIRSR" id="PIRSR001365-2"/>
    </source>
</evidence>
<dbReference type="GO" id="GO:0008840">
    <property type="term" value="F:4-hydroxy-tetrahydrodipicolinate synthase activity"/>
    <property type="evidence" value="ECO:0007669"/>
    <property type="project" value="UniProtKB-UniRule"/>
</dbReference>
<keyword evidence="9 12" id="KW-0456">Lyase</keyword>
<dbReference type="InterPro" id="IPR020624">
    <property type="entry name" value="Schiff_base-form_aldolases_CS"/>
</dbReference>
<feature type="binding site" evidence="12 15">
    <location>
        <position position="202"/>
    </location>
    <ligand>
        <name>pyruvate</name>
        <dbReference type="ChEBI" id="CHEBI:15361"/>
    </ligand>
</feature>
<evidence type="ECO:0000313" key="17">
    <source>
        <dbReference type="Proteomes" id="UP000467132"/>
    </source>
</evidence>
<dbReference type="RefSeq" id="WP_160197331.1">
    <property type="nucleotide sequence ID" value="NZ_QXXA01000009.1"/>
</dbReference>
<evidence type="ECO:0000256" key="5">
    <source>
        <dbReference type="ARBA" id="ARBA00022490"/>
    </source>
</evidence>
<feature type="site" description="Part of a proton relay during catalysis" evidence="12">
    <location>
        <position position="45"/>
    </location>
</feature>
<dbReference type="EMBL" id="QXXA01000009">
    <property type="protein sequence ID" value="NBI06846.1"/>
    <property type="molecule type" value="Genomic_DNA"/>
</dbReference>
<dbReference type="Gene3D" id="3.20.20.70">
    <property type="entry name" value="Aldolase class I"/>
    <property type="match status" value="1"/>
</dbReference>
<comment type="subcellular location">
    <subcellularLocation>
        <location evidence="12">Cytoplasm</location>
    </subcellularLocation>
</comment>
<dbReference type="GO" id="GO:0005829">
    <property type="term" value="C:cytosol"/>
    <property type="evidence" value="ECO:0007669"/>
    <property type="project" value="TreeGrafter"/>
</dbReference>
<comment type="subunit">
    <text evidence="12">Homotetramer; dimer of dimers.</text>
</comment>
<comment type="pathway">
    <text evidence="2 12">Amino-acid biosynthesis; L-lysine biosynthesis via DAP pathway; (S)-tetrahydrodipicolinate from L-aspartate: step 3/4.</text>
</comment>
<dbReference type="AlphaFoldDB" id="A0A845QZB5"/>
<feature type="active site" description="Schiff-base intermediate with substrate" evidence="12 14">
    <location>
        <position position="160"/>
    </location>
</feature>
<comment type="similarity">
    <text evidence="3 12 13">Belongs to the DapA family.</text>
</comment>
<evidence type="ECO:0000256" key="12">
    <source>
        <dbReference type="HAMAP-Rule" id="MF_00418"/>
    </source>
</evidence>